<accession>A0A5R8WW39</accession>
<evidence type="ECO:0000313" key="3">
    <source>
        <dbReference type="EMBL" id="TLM96718.1"/>
    </source>
</evidence>
<dbReference type="RefSeq" id="WP_138074972.1">
    <property type="nucleotide sequence ID" value="NZ_VAJM01000001.1"/>
</dbReference>
<keyword evidence="4" id="KW-1185">Reference proteome</keyword>
<feature type="signal peptide" evidence="2">
    <location>
        <begin position="1"/>
        <end position="19"/>
    </location>
</feature>
<feature type="chain" id="PRO_5024395159" description="DUF2782 domain-containing protein" evidence="2">
    <location>
        <begin position="20"/>
        <end position="115"/>
    </location>
</feature>
<organism evidence="3 4">
    <name type="scientific">Hymenobacter jeollabukensis</name>
    <dbReference type="NCBI Taxonomy" id="2025313"/>
    <lineage>
        <taxon>Bacteria</taxon>
        <taxon>Pseudomonadati</taxon>
        <taxon>Bacteroidota</taxon>
        <taxon>Cytophagia</taxon>
        <taxon>Cytophagales</taxon>
        <taxon>Hymenobacteraceae</taxon>
        <taxon>Hymenobacter</taxon>
    </lineage>
</organism>
<dbReference type="AlphaFoldDB" id="A0A5R8WW39"/>
<gene>
    <name evidence="3" type="ORF">FDY95_01610</name>
</gene>
<keyword evidence="2" id="KW-0732">Signal</keyword>
<dbReference type="Proteomes" id="UP000305517">
    <property type="component" value="Unassembled WGS sequence"/>
</dbReference>
<dbReference type="EMBL" id="VAJM01000001">
    <property type="protein sequence ID" value="TLM96718.1"/>
    <property type="molecule type" value="Genomic_DNA"/>
</dbReference>
<evidence type="ECO:0000256" key="1">
    <source>
        <dbReference type="SAM" id="MobiDB-lite"/>
    </source>
</evidence>
<dbReference type="OrthoDB" id="9848875at2"/>
<proteinExistence type="predicted"/>
<evidence type="ECO:0000256" key="2">
    <source>
        <dbReference type="SAM" id="SignalP"/>
    </source>
</evidence>
<reference evidence="3 4" key="1">
    <citation type="submission" date="2019-05" db="EMBL/GenBank/DDBJ databases">
        <title>Hymenobacter edaphi sp. nov., isolated from abandoned arsenic-contaminated farmland soil.</title>
        <authorList>
            <person name="Nie L."/>
        </authorList>
    </citation>
    <scope>NUCLEOTIDE SEQUENCE [LARGE SCALE GENOMIC DNA]</scope>
    <source>
        <strain evidence="3 4">1-3-3-8</strain>
    </source>
</reference>
<feature type="region of interest" description="Disordered" evidence="1">
    <location>
        <begin position="87"/>
        <end position="115"/>
    </location>
</feature>
<evidence type="ECO:0008006" key="5">
    <source>
        <dbReference type="Google" id="ProtNLM"/>
    </source>
</evidence>
<comment type="caution">
    <text evidence="3">The sequence shown here is derived from an EMBL/GenBank/DDBJ whole genome shotgun (WGS) entry which is preliminary data.</text>
</comment>
<evidence type="ECO:0000313" key="4">
    <source>
        <dbReference type="Proteomes" id="UP000305517"/>
    </source>
</evidence>
<name>A0A5R8WW39_9BACT</name>
<protein>
    <recommendedName>
        <fullName evidence="5">DUF2782 domain-containing protein</fullName>
    </recommendedName>
</protein>
<sequence length="115" mass="12656">MKTGLLIIGFLLLAGNAMAQQKPAKPAIEPVPKAPLRFDRLYPAHDAPLLLTDLAPMSPAPGSYRAEPYALRVVVPAPHPDSAAVVRLSRKQPERMPQESLPKVRLVPERPRQQQ</sequence>
<feature type="compositionally biased region" description="Basic and acidic residues" evidence="1">
    <location>
        <begin position="106"/>
        <end position="115"/>
    </location>
</feature>